<evidence type="ECO:0000259" key="1">
    <source>
        <dbReference type="Pfam" id="PF20557"/>
    </source>
</evidence>
<reference evidence="2 3" key="1">
    <citation type="submission" date="2020-08" db="EMBL/GenBank/DDBJ databases">
        <title>A Genomic Blueprint of the Chicken Gut Microbiome.</title>
        <authorList>
            <person name="Gilroy R."/>
            <person name="Ravi A."/>
            <person name="Getino M."/>
            <person name="Pursley I."/>
            <person name="Horton D.L."/>
            <person name="Alikhan N.-F."/>
            <person name="Baker D."/>
            <person name="Gharbi K."/>
            <person name="Hall N."/>
            <person name="Watson M."/>
            <person name="Adriaenssens E.M."/>
            <person name="Foster-Nyarko E."/>
            <person name="Jarju S."/>
            <person name="Secka A."/>
            <person name="Antonio M."/>
            <person name="Oren A."/>
            <person name="Chaudhuri R."/>
            <person name="La Ragione R.M."/>
            <person name="Hildebrand F."/>
            <person name="Pallen M.J."/>
        </authorList>
    </citation>
    <scope>NUCLEOTIDE SEQUENCE [LARGE SCALE GENOMIC DNA]</scope>
    <source>
        <strain evidence="2 3">Sa3CVA3</strain>
    </source>
</reference>
<protein>
    <recommendedName>
        <fullName evidence="1">Putative DnaT-like domain-containing protein</fullName>
    </recommendedName>
</protein>
<accession>A0ABR8QXZ2</accession>
<feature type="domain" description="Putative DnaT-like" evidence="1">
    <location>
        <begin position="53"/>
        <end position="124"/>
    </location>
</feature>
<organism evidence="2 3">
    <name type="scientific">Brevundimonas guildfordensis</name>
    <dbReference type="NCBI Taxonomy" id="2762241"/>
    <lineage>
        <taxon>Bacteria</taxon>
        <taxon>Pseudomonadati</taxon>
        <taxon>Pseudomonadota</taxon>
        <taxon>Alphaproteobacteria</taxon>
        <taxon>Caulobacterales</taxon>
        <taxon>Caulobacteraceae</taxon>
        <taxon>Brevundimonas</taxon>
    </lineage>
</organism>
<dbReference type="InterPro" id="IPR046787">
    <property type="entry name" value="DnaT_2"/>
</dbReference>
<dbReference type="EMBL" id="JACSQU010000001">
    <property type="protein sequence ID" value="MBD7940117.1"/>
    <property type="molecule type" value="Genomic_DNA"/>
</dbReference>
<proteinExistence type="predicted"/>
<dbReference type="RefSeq" id="WP_191742578.1">
    <property type="nucleotide sequence ID" value="NZ_JACSQU010000001.1"/>
</dbReference>
<dbReference type="Proteomes" id="UP000638918">
    <property type="component" value="Unassembled WGS sequence"/>
</dbReference>
<name>A0ABR8QXZ2_9CAUL</name>
<dbReference type="Pfam" id="PF20557">
    <property type="entry name" value="DnaT_2"/>
    <property type="match status" value="1"/>
</dbReference>
<evidence type="ECO:0000313" key="3">
    <source>
        <dbReference type="Proteomes" id="UP000638918"/>
    </source>
</evidence>
<sequence>MEYYNDDLTAAESLVSLEAADSILANTLHGRAWTARAESDRRACFDDPERQPERSDDKSALRDASAMLAAQPWKGRPADSEQPQSFPRVGIRLETGASVHGVPAAIQTATALLAAHLIQQADQPISPELLISYAVGESQGVFRAPSLDSLPRHVRQLIQPYLNAGSGWALVKA</sequence>
<comment type="caution">
    <text evidence="2">The sequence shown here is derived from an EMBL/GenBank/DDBJ whole genome shotgun (WGS) entry which is preliminary data.</text>
</comment>
<evidence type="ECO:0000313" key="2">
    <source>
        <dbReference type="EMBL" id="MBD7940117.1"/>
    </source>
</evidence>
<gene>
    <name evidence="2" type="ORF">H9656_01820</name>
</gene>
<keyword evidence="3" id="KW-1185">Reference proteome</keyword>